<dbReference type="EMBL" id="DUZY01000001">
    <property type="protein sequence ID" value="DAD22791.1"/>
    <property type="molecule type" value="Genomic_DNA"/>
</dbReference>
<gene>
    <name evidence="1" type="ORF">HUJ06_024254</name>
</gene>
<comment type="caution">
    <text evidence="1">The sequence shown here is derived from an EMBL/GenBank/DDBJ whole genome shotgun (WGS) entry which is preliminary data.</text>
</comment>
<organism evidence="1 2">
    <name type="scientific">Nelumbo nucifera</name>
    <name type="common">Sacred lotus</name>
    <dbReference type="NCBI Taxonomy" id="4432"/>
    <lineage>
        <taxon>Eukaryota</taxon>
        <taxon>Viridiplantae</taxon>
        <taxon>Streptophyta</taxon>
        <taxon>Embryophyta</taxon>
        <taxon>Tracheophyta</taxon>
        <taxon>Spermatophyta</taxon>
        <taxon>Magnoliopsida</taxon>
        <taxon>Proteales</taxon>
        <taxon>Nelumbonaceae</taxon>
        <taxon>Nelumbo</taxon>
    </lineage>
</organism>
<protein>
    <submittedName>
        <fullName evidence="1">Uncharacterized protein</fullName>
    </submittedName>
</protein>
<proteinExistence type="predicted"/>
<dbReference type="Proteomes" id="UP000607653">
    <property type="component" value="Unassembled WGS sequence"/>
</dbReference>
<evidence type="ECO:0000313" key="2">
    <source>
        <dbReference type="Proteomes" id="UP000607653"/>
    </source>
</evidence>
<accession>A0A822XUE2</accession>
<sequence length="51" mass="6097">MRYDRNFQRSLSSALSFTPRWRNRFDGNAEAGQPILQRPKRAIIKSARFRE</sequence>
<dbReference type="AlphaFoldDB" id="A0A822XUE2"/>
<keyword evidence="2" id="KW-1185">Reference proteome</keyword>
<name>A0A822XUE2_NELNU</name>
<reference evidence="1 2" key="1">
    <citation type="journal article" date="2020" name="Mol. Biol. Evol.">
        <title>Distinct Expression and Methylation Patterns for Genes with Different Fates following a Single Whole-Genome Duplication in Flowering Plants.</title>
        <authorList>
            <person name="Shi T."/>
            <person name="Rahmani R.S."/>
            <person name="Gugger P.F."/>
            <person name="Wang M."/>
            <person name="Li H."/>
            <person name="Zhang Y."/>
            <person name="Li Z."/>
            <person name="Wang Q."/>
            <person name="Van de Peer Y."/>
            <person name="Marchal K."/>
            <person name="Chen J."/>
        </authorList>
    </citation>
    <scope>NUCLEOTIDE SEQUENCE [LARGE SCALE GENOMIC DNA]</scope>
    <source>
        <tissue evidence="1">Leaf</tissue>
    </source>
</reference>
<evidence type="ECO:0000313" key="1">
    <source>
        <dbReference type="EMBL" id="DAD22791.1"/>
    </source>
</evidence>